<dbReference type="Gene3D" id="1.10.10.10">
    <property type="entry name" value="Winged helix-like DNA-binding domain superfamily/Winged helix DNA-binding domain"/>
    <property type="match status" value="1"/>
</dbReference>
<evidence type="ECO:0000256" key="2">
    <source>
        <dbReference type="PROSITE-ProRule" id="PRU01091"/>
    </source>
</evidence>
<protein>
    <submittedName>
        <fullName evidence="4">Transcriptional regulator</fullName>
    </submittedName>
</protein>
<dbReference type="SUPFAM" id="SSF46894">
    <property type="entry name" value="C-terminal effector domain of the bipartite response regulators"/>
    <property type="match status" value="1"/>
</dbReference>
<keyword evidence="1 2" id="KW-0238">DNA-binding</keyword>
<dbReference type="SMART" id="SM00862">
    <property type="entry name" value="Trans_reg_C"/>
    <property type="match status" value="1"/>
</dbReference>
<organism evidence="4 5">
    <name type="scientific">Novosphingobium silvae</name>
    <dbReference type="NCBI Taxonomy" id="2692619"/>
    <lineage>
        <taxon>Bacteria</taxon>
        <taxon>Pseudomonadati</taxon>
        <taxon>Pseudomonadota</taxon>
        <taxon>Alphaproteobacteria</taxon>
        <taxon>Sphingomonadales</taxon>
        <taxon>Sphingomonadaceae</taxon>
        <taxon>Novosphingobium</taxon>
    </lineage>
</organism>
<name>A0A7X4GHG8_9SPHN</name>
<dbReference type="GO" id="GO:0003677">
    <property type="term" value="F:DNA binding"/>
    <property type="evidence" value="ECO:0007669"/>
    <property type="project" value="UniProtKB-UniRule"/>
</dbReference>
<dbReference type="Pfam" id="PF00486">
    <property type="entry name" value="Trans_reg_C"/>
    <property type="match status" value="1"/>
</dbReference>
<evidence type="ECO:0000313" key="4">
    <source>
        <dbReference type="EMBL" id="MYL98658.1"/>
    </source>
</evidence>
<evidence type="ECO:0000259" key="3">
    <source>
        <dbReference type="PROSITE" id="PS51755"/>
    </source>
</evidence>
<dbReference type="Proteomes" id="UP000465810">
    <property type="component" value="Unassembled WGS sequence"/>
</dbReference>
<evidence type="ECO:0000313" key="5">
    <source>
        <dbReference type="Proteomes" id="UP000465810"/>
    </source>
</evidence>
<dbReference type="GO" id="GO:0006355">
    <property type="term" value="P:regulation of DNA-templated transcription"/>
    <property type="evidence" value="ECO:0007669"/>
    <property type="project" value="InterPro"/>
</dbReference>
<dbReference type="EMBL" id="WVTD01000009">
    <property type="protein sequence ID" value="MYL98658.1"/>
    <property type="molecule type" value="Genomic_DNA"/>
</dbReference>
<reference evidence="4 5" key="1">
    <citation type="submission" date="2019-12" db="EMBL/GenBank/DDBJ databases">
        <authorList>
            <person name="Feng G."/>
            <person name="Zhu H."/>
        </authorList>
    </citation>
    <scope>NUCLEOTIDE SEQUENCE [LARGE SCALE GENOMIC DNA]</scope>
    <source>
        <strain evidence="4 5">FGD1</strain>
    </source>
</reference>
<dbReference type="PROSITE" id="PS51755">
    <property type="entry name" value="OMPR_PHOB"/>
    <property type="match status" value="1"/>
</dbReference>
<dbReference type="InterPro" id="IPR001867">
    <property type="entry name" value="OmpR/PhoB-type_DNA-bd"/>
</dbReference>
<sequence>MASYHVRGSALHRFRWLGPGAIPQGCDLRQSGWILEEAGEPSTECIILAQASEPDGHAWGDVLALPQEVRRFILVVGAADAHERAALLKEGFGEAVSCTIEPGEFEARASRLAELTRWLPRHRRLGDLELDLLARKAYGFGKPMNLNPREFALLWRLSDTPGETVTKQDLLHDVWRLGFMPETNSIAVHMSRLRRKLEFVGLTGAIATASAGGYCLALSDSTMAAAAHFPQCGAPRRHTVLAAL</sequence>
<dbReference type="InterPro" id="IPR016032">
    <property type="entry name" value="Sig_transdc_resp-reg_C-effctor"/>
</dbReference>
<keyword evidence="5" id="KW-1185">Reference proteome</keyword>
<feature type="domain" description="OmpR/PhoB-type" evidence="3">
    <location>
        <begin position="120"/>
        <end position="218"/>
    </location>
</feature>
<comment type="caution">
    <text evidence="4">The sequence shown here is derived from an EMBL/GenBank/DDBJ whole genome shotgun (WGS) entry which is preliminary data.</text>
</comment>
<dbReference type="CDD" id="cd00383">
    <property type="entry name" value="trans_reg_C"/>
    <property type="match status" value="1"/>
</dbReference>
<dbReference type="RefSeq" id="WP_160986302.1">
    <property type="nucleotide sequence ID" value="NZ_WVTD01000009.1"/>
</dbReference>
<evidence type="ECO:0000256" key="1">
    <source>
        <dbReference type="ARBA" id="ARBA00023125"/>
    </source>
</evidence>
<accession>A0A7X4GHG8</accession>
<dbReference type="GO" id="GO:0000160">
    <property type="term" value="P:phosphorelay signal transduction system"/>
    <property type="evidence" value="ECO:0007669"/>
    <property type="project" value="InterPro"/>
</dbReference>
<dbReference type="InterPro" id="IPR036388">
    <property type="entry name" value="WH-like_DNA-bd_sf"/>
</dbReference>
<proteinExistence type="predicted"/>
<dbReference type="AlphaFoldDB" id="A0A7X4GHG8"/>
<feature type="DNA-binding region" description="OmpR/PhoB-type" evidence="2">
    <location>
        <begin position="120"/>
        <end position="218"/>
    </location>
</feature>
<gene>
    <name evidence="4" type="ORF">GR702_12880</name>
</gene>